<evidence type="ECO:0000256" key="2">
    <source>
        <dbReference type="ARBA" id="ARBA00022741"/>
    </source>
</evidence>
<dbReference type="InterPro" id="IPR011009">
    <property type="entry name" value="Kinase-like_dom_sf"/>
</dbReference>
<dbReference type="PROSITE" id="PS50011">
    <property type="entry name" value="PROTEIN_KINASE_DOM"/>
    <property type="match status" value="1"/>
</dbReference>
<keyword evidence="5" id="KW-0808">Transferase</keyword>
<dbReference type="Gene3D" id="1.10.472.80">
    <property type="entry name" value="Ypt/Rab-GAP domain of gyp1p, domain 3"/>
    <property type="match status" value="1"/>
</dbReference>
<comment type="similarity">
    <text evidence="1">Belongs to the protein kinase superfamily. STE Ser/Thr protein kinase family. STE20 subfamily.</text>
</comment>
<dbReference type="PANTHER" id="PTHR45832">
    <property type="entry name" value="SERINE/THREONINE-PROTEIN KINASE SAMKA-RELATED-RELATED"/>
    <property type="match status" value="1"/>
</dbReference>
<dbReference type="EMBL" id="LR865368">
    <property type="protein sequence ID" value="CAD2088308.1"/>
    <property type="molecule type" value="Genomic_DNA"/>
</dbReference>
<evidence type="ECO:0000256" key="3">
    <source>
        <dbReference type="ARBA" id="ARBA00022840"/>
    </source>
</evidence>
<evidence type="ECO:0000256" key="1">
    <source>
        <dbReference type="ARBA" id="ARBA00008874"/>
    </source>
</evidence>
<protein>
    <submittedName>
        <fullName evidence="5">Rab GTPase activator and protein kinase, putative</fullName>
    </submittedName>
</protein>
<organism evidence="5 6">
    <name type="scientific">Plasmodium vinckei lentum</name>
    <dbReference type="NCBI Taxonomy" id="138297"/>
    <lineage>
        <taxon>Eukaryota</taxon>
        <taxon>Sar</taxon>
        <taxon>Alveolata</taxon>
        <taxon>Apicomplexa</taxon>
        <taxon>Aconoidasida</taxon>
        <taxon>Haemosporida</taxon>
        <taxon>Plasmodiidae</taxon>
        <taxon>Plasmodium</taxon>
        <taxon>Plasmodium (Vinckeia)</taxon>
    </lineage>
</organism>
<sequence length="1611" mass="193348">MDNYMNRFFERCKSSEFLLGAQKYSLCEKGLNEKFVKKDKIIQNGESNVKNSVKQNEYNLIASKFERIKKLSHPNICRYVNINRKNNDYYIFSEYYSLSLYDLLNDEKKNSAHFKCLRKIFGIKNQMNNTKPSKMCENVNEKTDGQTKIINHMVLKKIIYEILKAVEYLHSKNIHFLNITPHNILITSKGKIKLHNYCMSYLFDDYEYNSKKKDKEFFNKKLFIDQIMSMENHMLTENQLNNMKNTQRCNNLSDLSENGEGNILGSPLASLNDKKIESEKKKKKFIFIENYFKYYNFSEDMLYFGPFFIFLNLFENQKIKISYNLYKHIDIFSVGIVIIQIINGLIDLQFIIDIFFSNFFCSKVSEIINSEQTGSTKINNQGGDSHFEQNKEKEIYIRKYNKINKIYESFKIVKNVLQQCVDKKTEKNMTKSEKNDEHRQLKFFVSSLLKKNDAINKIENIFILLIYIKLYYTYIGYYSGSKIRENKSRKKNISLININIYKLFENGYAKKNVIKSGGRLNIEYERQNISQNKKQSNIIYKIIKNLMKHLLKHNIDTGCIKLIENIYTEFFNINILEQNAKKIFLPSMKNEKIFFFNFLHKCLLLTYNDFSANSLLSHYYFFERQMISLNSSSQFEVCHNENIKSDKNRQDLTYKHYHNSLMSYYIYCTKDTKNELKDKYYINKKNIFYWFDLLYKYNYEEELTNADFFCTPCNILKLPYMFYKKKKNDKYFKVSLFSMYKEYILKKYAQLFNEYEYIDKWKADVVEKKNKFRWLKLQSNKGTDQDGTKYIREIPVTCFSLLKKKRKKIRHTKRDIINSSISQIRRGNQHNTINVDMQNNLKMDKEKNKSYTYESDSSVFSNFLNIPHDIKDEEFRFKNINIKTVGIYLDSFYEIIKDAYLFIKNNENIFCSYKNQYNDICLYNRNFIFIHQYRLYIHFQKMLKLESINNIKLIREVKSGFPSIIRNIIYLVFLNYNYTILKQKSFEKSKKLKTQIIMLCQYISGIPPKLKQLYSKCNNNYPCNIILKKDVKVEGKDKCLDMNVSVKKNFFFSNRLKYENDLIGSIKFQRKVFGMLILLRNKLKVKSRFLKYLVVPITVLYYDNLYLNYKCLQKIIKNYLLDIYTNKYSLYEFVYILNTLLNYYIPELAKFFYKNNINITNIIKAWILSLYCNFFDIQNSFLLLDFILIHPRSCLLFISISILSYLKKYILKSSKNKIYQDIFTLSHLINLNYIIRMSQYLYKICPIMFTTFPSHTQNHHTAFSTNIEINNNNYNIKNDSRYNNHINCLSYFMNKQEWSKYYVHRHTFRVYKKVIKKKKRCSKRCSNSKYCNYNYSKKNTKKNKLDEKNDISCCDMKEEKNVNIINIFNKKKYSNMVKCGEKTKSPKLDKYYENFLMCYRENKHKNLHEYVSYEKKGSHLKCYEQNEEITKKINSVNNGCYKSDCTIANKVGLYYNITSIKKKNKIKFKNSDMIKIIGFPIFPFFYITNLSNESSLDQYIIVDARPVENFMTKRFKNSVHVNAFFTNFKKGIYKNYVNDDEKECDSDYYDDHTLDNYELKSNLKTIILVFSDALFDFDIIHNFLNLEIMFVTILRGGFEYAVNNLPSNYFT</sequence>
<dbReference type="InterPro" id="IPR035969">
    <property type="entry name" value="Rab-GAP_TBC_sf"/>
</dbReference>
<dbReference type="Proteomes" id="UP000515308">
    <property type="component" value="Chromosome PVLDE_06"/>
</dbReference>
<proteinExistence type="inferred from homology"/>
<dbReference type="SMART" id="SM00220">
    <property type="entry name" value="S_TKc"/>
    <property type="match status" value="1"/>
</dbReference>
<evidence type="ECO:0000313" key="6">
    <source>
        <dbReference type="Proteomes" id="UP000515308"/>
    </source>
</evidence>
<evidence type="ECO:0000313" key="5">
    <source>
        <dbReference type="EMBL" id="CAD2088308.1"/>
    </source>
</evidence>
<dbReference type="Pfam" id="PF00069">
    <property type="entry name" value="Pkinase"/>
    <property type="match status" value="1"/>
</dbReference>
<dbReference type="SUPFAM" id="SSF47923">
    <property type="entry name" value="Ypt/Rab-GAP domain of gyp1p"/>
    <property type="match status" value="1"/>
</dbReference>
<evidence type="ECO:0000259" key="4">
    <source>
        <dbReference type="PROSITE" id="PS50011"/>
    </source>
</evidence>
<dbReference type="SUPFAM" id="SSF56112">
    <property type="entry name" value="Protein kinase-like (PK-like)"/>
    <property type="match status" value="1"/>
</dbReference>
<dbReference type="VEuPathDB" id="PlasmoDB:PVLDE_0602300"/>
<gene>
    <name evidence="5" type="ORF">PVLDE_0602300</name>
</gene>
<name>A0A6V7RZ06_PLAVN</name>
<keyword evidence="2" id="KW-0547">Nucleotide-binding</keyword>
<dbReference type="PANTHER" id="PTHR45832:SF22">
    <property type="entry name" value="SERINE_THREONINE-PROTEIN KINASE SAMKA-RELATED"/>
    <property type="match status" value="1"/>
</dbReference>
<dbReference type="GO" id="GO:0005524">
    <property type="term" value="F:ATP binding"/>
    <property type="evidence" value="ECO:0007669"/>
    <property type="project" value="UniProtKB-KW"/>
</dbReference>
<feature type="domain" description="Protein kinase" evidence="4">
    <location>
        <begin position="1"/>
        <end position="441"/>
    </location>
</feature>
<dbReference type="Gene3D" id="1.10.510.10">
    <property type="entry name" value="Transferase(Phosphotransferase) domain 1"/>
    <property type="match status" value="1"/>
</dbReference>
<dbReference type="InterPro" id="IPR000719">
    <property type="entry name" value="Prot_kinase_dom"/>
</dbReference>
<dbReference type="InterPro" id="IPR051931">
    <property type="entry name" value="PAK3-like"/>
</dbReference>
<dbReference type="GO" id="GO:0004672">
    <property type="term" value="F:protein kinase activity"/>
    <property type="evidence" value="ECO:0007669"/>
    <property type="project" value="InterPro"/>
</dbReference>
<keyword evidence="5" id="KW-0418">Kinase</keyword>
<keyword evidence="3" id="KW-0067">ATP-binding</keyword>
<accession>A0A6V7RZ06</accession>
<reference evidence="5 6" key="1">
    <citation type="submission" date="2020-08" db="EMBL/GenBank/DDBJ databases">
        <authorList>
            <person name="Ramaprasad A."/>
        </authorList>
    </citation>
    <scope>NUCLEOTIDE SEQUENCE [LARGE SCALE GENOMIC DNA]</scope>
</reference>